<name>A0A4R5TVS0_9MICC</name>
<evidence type="ECO:0000259" key="1">
    <source>
        <dbReference type="PROSITE" id="PS50995"/>
    </source>
</evidence>
<dbReference type="GO" id="GO:0006950">
    <property type="term" value="P:response to stress"/>
    <property type="evidence" value="ECO:0007669"/>
    <property type="project" value="TreeGrafter"/>
</dbReference>
<evidence type="ECO:0000313" key="2">
    <source>
        <dbReference type="EMBL" id="TDK25203.1"/>
    </source>
</evidence>
<dbReference type="Pfam" id="PF01638">
    <property type="entry name" value="HxlR"/>
    <property type="match status" value="1"/>
</dbReference>
<protein>
    <submittedName>
        <fullName evidence="2">MarR family transcriptional regulator</fullName>
    </submittedName>
</protein>
<comment type="caution">
    <text evidence="2">The sequence shown here is derived from an EMBL/GenBank/DDBJ whole genome shotgun (WGS) entry which is preliminary data.</text>
</comment>
<dbReference type="PROSITE" id="PS50995">
    <property type="entry name" value="HTH_MARR_2"/>
    <property type="match status" value="1"/>
</dbReference>
<evidence type="ECO:0000313" key="3">
    <source>
        <dbReference type="Proteomes" id="UP000295411"/>
    </source>
</evidence>
<dbReference type="SUPFAM" id="SSF46785">
    <property type="entry name" value="Winged helix' DNA-binding domain"/>
    <property type="match status" value="1"/>
</dbReference>
<sequence length="161" mass="17860">MSANMTERQLRTWENLQEVTELLRREVGRDLWNDAKLSEAEFTVLAHLSMAAKGTARPSECARAIGWDSSRLAHQLRRLEKRGLVEKAASEATDGRASLIALTDEGRTAYRRALGPHLRSAQKWFADALSDEQVDNLADALETLLRHGSQLAAAPTAEPRA</sequence>
<dbReference type="Proteomes" id="UP000295411">
    <property type="component" value="Unassembled WGS sequence"/>
</dbReference>
<dbReference type="Gene3D" id="1.10.10.10">
    <property type="entry name" value="Winged helix-like DNA-binding domain superfamily/Winged helix DNA-binding domain"/>
    <property type="match status" value="1"/>
</dbReference>
<proteinExistence type="predicted"/>
<gene>
    <name evidence="2" type="ORF">E2F48_07920</name>
</gene>
<dbReference type="PANTHER" id="PTHR33164:SF99">
    <property type="entry name" value="MARR FAMILY REGULATORY PROTEIN"/>
    <property type="match status" value="1"/>
</dbReference>
<dbReference type="OrthoDB" id="8635520at2"/>
<dbReference type="PANTHER" id="PTHR33164">
    <property type="entry name" value="TRANSCRIPTIONAL REGULATOR, MARR FAMILY"/>
    <property type="match status" value="1"/>
</dbReference>
<dbReference type="AlphaFoldDB" id="A0A4R5TVS0"/>
<feature type="domain" description="HTH marR-type" evidence="1">
    <location>
        <begin position="1"/>
        <end position="146"/>
    </location>
</feature>
<keyword evidence="3" id="KW-1185">Reference proteome</keyword>
<dbReference type="InterPro" id="IPR039422">
    <property type="entry name" value="MarR/SlyA-like"/>
</dbReference>
<dbReference type="RefSeq" id="WP_133403481.1">
    <property type="nucleotide sequence ID" value="NZ_SMTK01000003.1"/>
</dbReference>
<dbReference type="InterPro" id="IPR002577">
    <property type="entry name" value="HTH_HxlR"/>
</dbReference>
<dbReference type="SMART" id="SM00347">
    <property type="entry name" value="HTH_MARR"/>
    <property type="match status" value="1"/>
</dbReference>
<dbReference type="InterPro" id="IPR036390">
    <property type="entry name" value="WH_DNA-bd_sf"/>
</dbReference>
<dbReference type="InterPro" id="IPR036388">
    <property type="entry name" value="WH-like_DNA-bd_sf"/>
</dbReference>
<dbReference type="InterPro" id="IPR000835">
    <property type="entry name" value="HTH_MarR-typ"/>
</dbReference>
<dbReference type="EMBL" id="SMTK01000003">
    <property type="protein sequence ID" value="TDK25203.1"/>
    <property type="molecule type" value="Genomic_DNA"/>
</dbReference>
<accession>A0A4R5TVS0</accession>
<dbReference type="GO" id="GO:0003700">
    <property type="term" value="F:DNA-binding transcription factor activity"/>
    <property type="evidence" value="ECO:0007669"/>
    <property type="project" value="InterPro"/>
</dbReference>
<reference evidence="2 3" key="1">
    <citation type="submission" date="2019-03" db="EMBL/GenBank/DDBJ databases">
        <title>Arthrobacter sp. nov., an bacterium isolated from biocrust in Mu Us Desert.</title>
        <authorList>
            <person name="Lixiong L."/>
        </authorList>
    </citation>
    <scope>NUCLEOTIDE SEQUENCE [LARGE SCALE GENOMIC DNA]</scope>
    <source>
        <strain evidence="2 3">SLN-3</strain>
    </source>
</reference>
<organism evidence="2 3">
    <name type="scientific">Arthrobacter crusticola</name>
    <dbReference type="NCBI Taxonomy" id="2547960"/>
    <lineage>
        <taxon>Bacteria</taxon>
        <taxon>Bacillati</taxon>
        <taxon>Actinomycetota</taxon>
        <taxon>Actinomycetes</taxon>
        <taxon>Micrococcales</taxon>
        <taxon>Micrococcaceae</taxon>
        <taxon>Arthrobacter</taxon>
    </lineage>
</organism>